<comment type="pathway">
    <text evidence="1">Cofactor biosynthesis; (R)-pantothenate biosynthesis; (R)-pantoate from 3-methyl-2-oxobutanoate: step 1/2.</text>
</comment>
<evidence type="ECO:0000256" key="4">
    <source>
        <dbReference type="ARBA" id="ARBA00022679"/>
    </source>
</evidence>
<dbReference type="InterPro" id="IPR015813">
    <property type="entry name" value="Pyrv/PenolPyrv_kinase-like_dom"/>
</dbReference>
<feature type="compositionally biased region" description="Basic and acidic residues" evidence="5">
    <location>
        <begin position="275"/>
        <end position="296"/>
    </location>
</feature>
<name>A0A0F9SK66_9ZZZZ</name>
<dbReference type="Pfam" id="PF02548">
    <property type="entry name" value="Pantoate_transf"/>
    <property type="match status" value="1"/>
</dbReference>
<organism evidence="6">
    <name type="scientific">marine sediment metagenome</name>
    <dbReference type="NCBI Taxonomy" id="412755"/>
    <lineage>
        <taxon>unclassified sequences</taxon>
        <taxon>metagenomes</taxon>
        <taxon>ecological metagenomes</taxon>
    </lineage>
</organism>
<evidence type="ECO:0000313" key="6">
    <source>
        <dbReference type="EMBL" id="KKN29658.1"/>
    </source>
</evidence>
<proteinExistence type="inferred from homology"/>
<gene>
    <name evidence="6" type="ORF">LCGC14_0841850</name>
</gene>
<keyword evidence="4" id="KW-0808">Transferase</keyword>
<comment type="caution">
    <text evidence="6">The sequence shown here is derived from an EMBL/GenBank/DDBJ whole genome shotgun (WGS) entry which is preliminary data.</text>
</comment>
<sequence>MIMPNEKIQKKTIPFIQAKKEKKEKIVAITAYDFPVAKIVDQCGIDLILVGDSLGMVVLGYKNTIPVTMEDMIHHTRPVVFASKSALVVGDMPYFSFHRSNEESVYNASRFLKEAGASAVKIEGASKKRLKLIEALIEAEIPVMGHVGLTPQSIYHLGQFKVKGKEIDEAENIVQDALSLEKAGVFSVILECIPMEVARIITGKLKIPTIGIGAGPYCDGQILVFHDLVGFSNGYLPKFVRKYVDIHEVISRAVKGYIDDVKKGKFPDRNNSYHSKSEKLGELIKNEDQKRGKEKK</sequence>
<dbReference type="NCBIfam" id="NF001452">
    <property type="entry name" value="PRK00311.1"/>
    <property type="match status" value="1"/>
</dbReference>
<dbReference type="EMBL" id="LAZR01002469">
    <property type="protein sequence ID" value="KKN29658.1"/>
    <property type="molecule type" value="Genomic_DNA"/>
</dbReference>
<evidence type="ECO:0000256" key="3">
    <source>
        <dbReference type="ARBA" id="ARBA00012618"/>
    </source>
</evidence>
<dbReference type="PIRSF" id="PIRSF000388">
    <property type="entry name" value="Pantoate_hydroxy_MeTrfase"/>
    <property type="match status" value="1"/>
</dbReference>
<dbReference type="GO" id="GO:0000287">
    <property type="term" value="F:magnesium ion binding"/>
    <property type="evidence" value="ECO:0007669"/>
    <property type="project" value="TreeGrafter"/>
</dbReference>
<feature type="region of interest" description="Disordered" evidence="5">
    <location>
        <begin position="264"/>
        <end position="296"/>
    </location>
</feature>
<dbReference type="EC" id="2.1.2.11" evidence="3"/>
<dbReference type="GO" id="GO:0015940">
    <property type="term" value="P:pantothenate biosynthetic process"/>
    <property type="evidence" value="ECO:0007669"/>
    <property type="project" value="InterPro"/>
</dbReference>
<evidence type="ECO:0000256" key="2">
    <source>
        <dbReference type="ARBA" id="ARBA00008676"/>
    </source>
</evidence>
<protein>
    <recommendedName>
        <fullName evidence="3">3-methyl-2-oxobutanoate hydroxymethyltransferase</fullName>
        <ecNumber evidence="3">2.1.2.11</ecNumber>
    </recommendedName>
</protein>
<dbReference type="GO" id="GO:0005737">
    <property type="term" value="C:cytoplasm"/>
    <property type="evidence" value="ECO:0007669"/>
    <property type="project" value="TreeGrafter"/>
</dbReference>
<dbReference type="PANTHER" id="PTHR20881:SF0">
    <property type="entry name" value="3-METHYL-2-OXOBUTANOATE HYDROXYMETHYLTRANSFERASE"/>
    <property type="match status" value="1"/>
</dbReference>
<dbReference type="HAMAP" id="MF_00156">
    <property type="entry name" value="PanB"/>
    <property type="match status" value="1"/>
</dbReference>
<dbReference type="CDD" id="cd06557">
    <property type="entry name" value="KPHMT-like"/>
    <property type="match status" value="1"/>
</dbReference>
<dbReference type="GO" id="GO:0003864">
    <property type="term" value="F:3-methyl-2-oxobutanoate hydroxymethyltransferase activity"/>
    <property type="evidence" value="ECO:0007669"/>
    <property type="project" value="UniProtKB-EC"/>
</dbReference>
<dbReference type="InterPro" id="IPR040442">
    <property type="entry name" value="Pyrv_kinase-like_dom_sf"/>
</dbReference>
<dbReference type="PANTHER" id="PTHR20881">
    <property type="entry name" value="3-METHYL-2-OXOBUTANOATE HYDROXYMETHYLTRANSFERASE"/>
    <property type="match status" value="1"/>
</dbReference>
<evidence type="ECO:0000256" key="1">
    <source>
        <dbReference type="ARBA" id="ARBA00005033"/>
    </source>
</evidence>
<evidence type="ECO:0000256" key="5">
    <source>
        <dbReference type="SAM" id="MobiDB-lite"/>
    </source>
</evidence>
<dbReference type="SUPFAM" id="SSF51621">
    <property type="entry name" value="Phosphoenolpyruvate/pyruvate domain"/>
    <property type="match status" value="1"/>
</dbReference>
<dbReference type="InterPro" id="IPR003700">
    <property type="entry name" value="Pantoate_hydroxy_MeTrfase"/>
</dbReference>
<accession>A0A0F9SK66</accession>
<dbReference type="NCBIfam" id="TIGR00222">
    <property type="entry name" value="panB"/>
    <property type="match status" value="1"/>
</dbReference>
<dbReference type="Gene3D" id="3.20.20.60">
    <property type="entry name" value="Phosphoenolpyruvate-binding domains"/>
    <property type="match status" value="1"/>
</dbReference>
<dbReference type="FunFam" id="3.20.20.60:FF:000003">
    <property type="entry name" value="3-methyl-2-oxobutanoate hydroxymethyltransferase"/>
    <property type="match status" value="1"/>
</dbReference>
<comment type="similarity">
    <text evidence="2">Belongs to the PanB family.</text>
</comment>
<reference evidence="6" key="1">
    <citation type="journal article" date="2015" name="Nature">
        <title>Complex archaea that bridge the gap between prokaryotes and eukaryotes.</title>
        <authorList>
            <person name="Spang A."/>
            <person name="Saw J.H."/>
            <person name="Jorgensen S.L."/>
            <person name="Zaremba-Niedzwiedzka K."/>
            <person name="Martijn J."/>
            <person name="Lind A.E."/>
            <person name="van Eijk R."/>
            <person name="Schleper C."/>
            <person name="Guy L."/>
            <person name="Ettema T.J."/>
        </authorList>
    </citation>
    <scope>NUCLEOTIDE SEQUENCE</scope>
</reference>
<dbReference type="AlphaFoldDB" id="A0A0F9SK66"/>